<keyword evidence="5" id="KW-0812">Transmembrane</keyword>
<keyword evidence="2" id="KW-0418">Kinase</keyword>
<feature type="transmembrane region" description="Helical" evidence="5">
    <location>
        <begin position="265"/>
        <end position="283"/>
    </location>
</feature>
<reference evidence="7 8" key="1">
    <citation type="submission" date="2020-02" db="EMBL/GenBank/DDBJ databases">
        <authorList>
            <person name="Li X.-J."/>
            <person name="Feng X.-M."/>
        </authorList>
    </citation>
    <scope>NUCLEOTIDE SEQUENCE [LARGE SCALE GENOMIC DNA]</scope>
    <source>
        <strain evidence="7 8">CGMCC 4.7225</strain>
    </source>
</reference>
<keyword evidence="1" id="KW-0808">Transferase</keyword>
<dbReference type="EMBL" id="JAAGOB010000002">
    <property type="protein sequence ID" value="NED94670.1"/>
    <property type="molecule type" value="Genomic_DNA"/>
</dbReference>
<dbReference type="Gene3D" id="1.20.5.1930">
    <property type="match status" value="1"/>
</dbReference>
<feature type="transmembrane region" description="Helical" evidence="5">
    <location>
        <begin position="137"/>
        <end position="158"/>
    </location>
</feature>
<dbReference type="Proteomes" id="UP000469185">
    <property type="component" value="Unassembled WGS sequence"/>
</dbReference>
<dbReference type="SUPFAM" id="SSF55874">
    <property type="entry name" value="ATPase domain of HSP90 chaperone/DNA topoisomerase II/histidine kinase"/>
    <property type="match status" value="1"/>
</dbReference>
<feature type="transmembrane region" description="Helical" evidence="5">
    <location>
        <begin position="369"/>
        <end position="388"/>
    </location>
</feature>
<evidence type="ECO:0000259" key="6">
    <source>
        <dbReference type="Pfam" id="PF07730"/>
    </source>
</evidence>
<dbReference type="InterPro" id="IPR011712">
    <property type="entry name" value="Sig_transdc_His_kin_sub3_dim/P"/>
</dbReference>
<feature type="transmembrane region" description="Helical" evidence="5">
    <location>
        <begin position="6"/>
        <end position="28"/>
    </location>
</feature>
<dbReference type="RefSeq" id="WP_163816627.1">
    <property type="nucleotide sequence ID" value="NZ_JAAGOB010000002.1"/>
</dbReference>
<dbReference type="AlphaFoldDB" id="A0A6N9YID0"/>
<dbReference type="InterPro" id="IPR036890">
    <property type="entry name" value="HATPase_C_sf"/>
</dbReference>
<feature type="transmembrane region" description="Helical" evidence="5">
    <location>
        <begin position="40"/>
        <end position="61"/>
    </location>
</feature>
<evidence type="ECO:0000256" key="3">
    <source>
        <dbReference type="ARBA" id="ARBA00023012"/>
    </source>
</evidence>
<feature type="domain" description="Signal transduction histidine kinase subgroup 3 dimerisation and phosphoacceptor" evidence="6">
    <location>
        <begin position="440"/>
        <end position="498"/>
    </location>
</feature>
<keyword evidence="8" id="KW-1185">Reference proteome</keyword>
<evidence type="ECO:0000313" key="7">
    <source>
        <dbReference type="EMBL" id="NED94670.1"/>
    </source>
</evidence>
<dbReference type="PANTHER" id="PTHR24421:SF63">
    <property type="entry name" value="SENSOR HISTIDINE KINASE DESK"/>
    <property type="match status" value="1"/>
</dbReference>
<feature type="transmembrane region" description="Helical" evidence="5">
    <location>
        <begin position="108"/>
        <end position="131"/>
    </location>
</feature>
<feature type="compositionally biased region" description="Low complexity" evidence="4">
    <location>
        <begin position="241"/>
        <end position="253"/>
    </location>
</feature>
<keyword evidence="3" id="KW-0902">Two-component regulatory system</keyword>
<feature type="region of interest" description="Disordered" evidence="4">
    <location>
        <begin position="232"/>
        <end position="253"/>
    </location>
</feature>
<dbReference type="GO" id="GO:0016020">
    <property type="term" value="C:membrane"/>
    <property type="evidence" value="ECO:0007669"/>
    <property type="project" value="InterPro"/>
</dbReference>
<feature type="transmembrane region" description="Helical" evidence="5">
    <location>
        <begin position="336"/>
        <end position="363"/>
    </location>
</feature>
<dbReference type="Pfam" id="PF07730">
    <property type="entry name" value="HisKA_3"/>
    <property type="match status" value="1"/>
</dbReference>
<evidence type="ECO:0000256" key="4">
    <source>
        <dbReference type="SAM" id="MobiDB-lite"/>
    </source>
</evidence>
<feature type="transmembrane region" description="Helical" evidence="5">
    <location>
        <begin position="81"/>
        <end position="101"/>
    </location>
</feature>
<evidence type="ECO:0000256" key="5">
    <source>
        <dbReference type="SAM" id="Phobius"/>
    </source>
</evidence>
<keyword evidence="5" id="KW-0472">Membrane</keyword>
<accession>A0A6N9YID0</accession>
<dbReference type="InterPro" id="IPR050482">
    <property type="entry name" value="Sensor_HK_TwoCompSys"/>
</dbReference>
<dbReference type="Gene3D" id="3.30.565.10">
    <property type="entry name" value="Histidine kinase-like ATPase, C-terminal domain"/>
    <property type="match status" value="1"/>
</dbReference>
<evidence type="ECO:0000256" key="1">
    <source>
        <dbReference type="ARBA" id="ARBA00022679"/>
    </source>
</evidence>
<dbReference type="PANTHER" id="PTHR24421">
    <property type="entry name" value="NITRATE/NITRITE SENSOR PROTEIN NARX-RELATED"/>
    <property type="match status" value="1"/>
</dbReference>
<dbReference type="CDD" id="cd16917">
    <property type="entry name" value="HATPase_UhpB-NarQ-NarX-like"/>
    <property type="match status" value="1"/>
</dbReference>
<dbReference type="GO" id="GO:0000155">
    <property type="term" value="F:phosphorelay sensor kinase activity"/>
    <property type="evidence" value="ECO:0007669"/>
    <property type="project" value="InterPro"/>
</dbReference>
<evidence type="ECO:0000256" key="2">
    <source>
        <dbReference type="ARBA" id="ARBA00022777"/>
    </source>
</evidence>
<organism evidence="7 8">
    <name type="scientific">Phytoactinopolyspora alkaliphila</name>
    <dbReference type="NCBI Taxonomy" id="1783498"/>
    <lineage>
        <taxon>Bacteria</taxon>
        <taxon>Bacillati</taxon>
        <taxon>Actinomycetota</taxon>
        <taxon>Actinomycetes</taxon>
        <taxon>Jiangellales</taxon>
        <taxon>Jiangellaceae</taxon>
        <taxon>Phytoactinopolyspora</taxon>
    </lineage>
</organism>
<proteinExistence type="predicted"/>
<protein>
    <recommendedName>
        <fullName evidence="6">Signal transduction histidine kinase subgroup 3 dimerisation and phosphoacceptor domain-containing protein</fullName>
    </recommendedName>
</protein>
<name>A0A6N9YID0_9ACTN</name>
<comment type="caution">
    <text evidence="7">The sequence shown here is derived from an EMBL/GenBank/DDBJ whole genome shotgun (WGS) entry which is preliminary data.</text>
</comment>
<evidence type="ECO:0000313" key="8">
    <source>
        <dbReference type="Proteomes" id="UP000469185"/>
    </source>
</evidence>
<sequence length="627" mass="66247">MRLKPWFAWFLAFALIAVLVPVRIGALLDDLSYREEQSAGLTAVGIAAVAGLFGIYILVMLRRGPVRVLLSVQALLAFGPYAVIGHGWGGIAGLLGAVLLLTLRPRVAWLLLIIVVGTDATVRSAFGVLPASTGYEWGTVLLVDVNVAIVLFAIARLAQLVQATHDVRQRLVAVEVEAERERAADRLRRALGDQLAVVVQRTRTVLVAPEPSRAELAELRELVNTTVSGARPVTNMHRAPRPAGAADTSAPARSAEAAQEAPFRFCWWVAFAMVVTSSVISIMNLGSEQTPTLGASAWAVSIAVVLAAGAFQLYHGTPRAGGSAPRWWRWTLPAHLLMLAAAILVVSGPGLVPILALAGGAALTRLRPAMAWPLLAILCGFVTATAVAQAGLSGLGFMLYWALSPVGCALAVYALCRLPEISGWLHGTRDELARSAVLAERLRFARDVHDVFGLHLTVITMKAELAWRTVGDAAAVRGHLMDLARSAELALVEVRAVAGIAEELRSASELAIAKRVLEAAGVDVTVEVTGPPPADRLDRLLAIVIRESVTNVVRHSQAGRCTISLDTANGVVRLLVGNDGVGTDSESGVDGHGNGLVNLATRAEVVGGRVAVSSQDDSFLLTVEVPV</sequence>
<feature type="transmembrane region" description="Helical" evidence="5">
    <location>
        <begin position="395"/>
        <end position="415"/>
    </location>
</feature>
<dbReference type="GO" id="GO:0046983">
    <property type="term" value="F:protein dimerization activity"/>
    <property type="evidence" value="ECO:0007669"/>
    <property type="project" value="InterPro"/>
</dbReference>
<gene>
    <name evidence="7" type="ORF">G1H11_05035</name>
</gene>
<feature type="transmembrane region" description="Helical" evidence="5">
    <location>
        <begin position="295"/>
        <end position="315"/>
    </location>
</feature>
<keyword evidence="5" id="KW-1133">Transmembrane helix</keyword>